<evidence type="ECO:0000313" key="2">
    <source>
        <dbReference type="Proteomes" id="UP000008909"/>
    </source>
</evidence>
<evidence type="ECO:0000313" key="1">
    <source>
        <dbReference type="EMBL" id="GAA57782.1"/>
    </source>
</evidence>
<proteinExistence type="predicted"/>
<dbReference type="Proteomes" id="UP000008909">
    <property type="component" value="Unassembled WGS sequence"/>
</dbReference>
<sequence length="391" mass="44605">MYNCSRKTNWCDTGPVIGELIYRQRSCLKRSIELRFEVFNPLPFRLFAYYIADTCPERSDCLKEGALLFVAAVFSISWDFAKYQPSLSFFRPLTIRYLKGVFNAPKVPWTELQYVGSNGLFAAALTEVVQRSAWTQNAVALTRYRVGQQPSLLDLTITNERHFVDQLTTGGTEDEPASRKMRSRCKSEIRQWSIRKQATTLDLARKNRNALFKYMGHRRRNKPSALSSRDSNGEPTNDSIVVSEFYRDHYAGRTKDVILIERVQRAATKMVAGLKSVDYETRLVVFDLFPLEYRRLRGDLILTYALFVQGLANMFFTVDPANTAGHVKAIFKLGVHALVSILPRAENLKSSVTPFFHLCLSGERQLLNDENKIDPGNLSESLDPVYQSVNP</sequence>
<dbReference type="AlphaFoldDB" id="G7YXV2"/>
<gene>
    <name evidence="1" type="ORF">CLF_113191</name>
</gene>
<reference key="2">
    <citation type="submission" date="2011-10" db="EMBL/GenBank/DDBJ databases">
        <title>The genome and transcriptome sequence of Clonorchis sinensis provide insights into the carcinogenic liver fluke.</title>
        <authorList>
            <person name="Wang X."/>
            <person name="Huang Y."/>
            <person name="Chen W."/>
            <person name="Liu H."/>
            <person name="Guo L."/>
            <person name="Chen Y."/>
            <person name="Luo F."/>
            <person name="Zhou W."/>
            <person name="Sun J."/>
            <person name="Mao Q."/>
            <person name="Liang P."/>
            <person name="Zhou C."/>
            <person name="Tian Y."/>
            <person name="Men J."/>
            <person name="Lv X."/>
            <person name="Huang L."/>
            <person name="Zhou J."/>
            <person name="Hu Y."/>
            <person name="Li R."/>
            <person name="Zhang F."/>
            <person name="Lei H."/>
            <person name="Li X."/>
            <person name="Hu X."/>
            <person name="Liang C."/>
            <person name="Xu J."/>
            <person name="Wu Z."/>
            <person name="Yu X."/>
        </authorList>
    </citation>
    <scope>NUCLEOTIDE SEQUENCE</scope>
    <source>
        <strain>Henan</strain>
    </source>
</reference>
<name>G7YXV2_CLOSI</name>
<organism evidence="1 2">
    <name type="scientific">Clonorchis sinensis</name>
    <name type="common">Chinese liver fluke</name>
    <dbReference type="NCBI Taxonomy" id="79923"/>
    <lineage>
        <taxon>Eukaryota</taxon>
        <taxon>Metazoa</taxon>
        <taxon>Spiralia</taxon>
        <taxon>Lophotrochozoa</taxon>
        <taxon>Platyhelminthes</taxon>
        <taxon>Trematoda</taxon>
        <taxon>Digenea</taxon>
        <taxon>Opisthorchiida</taxon>
        <taxon>Opisthorchiata</taxon>
        <taxon>Opisthorchiidae</taxon>
        <taxon>Clonorchis</taxon>
    </lineage>
</organism>
<accession>G7YXV2</accession>
<reference evidence="1" key="1">
    <citation type="journal article" date="2011" name="Genome Biol.">
        <title>The draft genome of the carcinogenic human liver fluke Clonorchis sinensis.</title>
        <authorList>
            <person name="Wang X."/>
            <person name="Chen W."/>
            <person name="Huang Y."/>
            <person name="Sun J."/>
            <person name="Men J."/>
            <person name="Liu H."/>
            <person name="Luo F."/>
            <person name="Guo L."/>
            <person name="Lv X."/>
            <person name="Deng C."/>
            <person name="Zhou C."/>
            <person name="Fan Y."/>
            <person name="Li X."/>
            <person name="Huang L."/>
            <person name="Hu Y."/>
            <person name="Liang C."/>
            <person name="Hu X."/>
            <person name="Xu J."/>
            <person name="Yu X."/>
        </authorList>
    </citation>
    <scope>NUCLEOTIDE SEQUENCE [LARGE SCALE GENOMIC DNA]</scope>
    <source>
        <strain evidence="1">Henan</strain>
    </source>
</reference>
<dbReference type="EMBL" id="DF145040">
    <property type="protein sequence ID" value="GAA57782.1"/>
    <property type="molecule type" value="Genomic_DNA"/>
</dbReference>
<keyword evidence="2" id="KW-1185">Reference proteome</keyword>
<protein>
    <submittedName>
        <fullName evidence="1">Pol-related protein</fullName>
    </submittedName>
</protein>